<dbReference type="EMBL" id="BGKA01000152">
    <property type="protein sequence ID" value="GBH18250.1"/>
    <property type="molecule type" value="Genomic_DNA"/>
</dbReference>
<dbReference type="Proteomes" id="UP000248291">
    <property type="component" value="Unassembled WGS sequence"/>
</dbReference>
<organism evidence="1 2">
    <name type="scientific">Pseudomonas syringae pv. actinidiae</name>
    <dbReference type="NCBI Taxonomy" id="103796"/>
    <lineage>
        <taxon>Bacteria</taxon>
        <taxon>Pseudomonadati</taxon>
        <taxon>Pseudomonadota</taxon>
        <taxon>Gammaproteobacteria</taxon>
        <taxon>Pseudomonadales</taxon>
        <taxon>Pseudomonadaceae</taxon>
        <taxon>Pseudomonas</taxon>
        <taxon>Pseudomonas syringae</taxon>
    </lineage>
</organism>
<reference evidence="1 2" key="1">
    <citation type="submission" date="2018-04" db="EMBL/GenBank/DDBJ databases">
        <title>Draft genome sequence of Pseudomonas syringae pv. actinidiae biovar 3 strains isolated from kiwifruit in Kagawa prefecture.</title>
        <authorList>
            <person name="Tabuchi M."/>
            <person name="Saito M."/>
            <person name="Fujiwara S."/>
            <person name="Sasa N."/>
            <person name="Akimitsu K."/>
            <person name="Gomi K."/>
            <person name="Konishi-Sugita S."/>
            <person name="Hamano K."/>
            <person name="Kataoka I."/>
        </authorList>
    </citation>
    <scope>NUCLEOTIDE SEQUENCE [LARGE SCALE GENOMIC DNA]</scope>
    <source>
        <strain evidence="1 2">MAFF212211</strain>
    </source>
</reference>
<comment type="caution">
    <text evidence="1">The sequence shown here is derived from an EMBL/GenBank/DDBJ whole genome shotgun (WGS) entry which is preliminary data.</text>
</comment>
<protein>
    <submittedName>
        <fullName evidence="1">Uncharacterized protein</fullName>
    </submittedName>
</protein>
<sequence length="32" mass="3552">MKVCRKGTASRNIRCMSIKCVPYASSSVLFSK</sequence>
<dbReference type="AlphaFoldDB" id="A0AAN4Q7D4"/>
<proteinExistence type="predicted"/>
<accession>A0AAN4Q7D4</accession>
<gene>
    <name evidence="1" type="ORF">KPSA3_04230</name>
</gene>
<evidence type="ECO:0000313" key="1">
    <source>
        <dbReference type="EMBL" id="GBH18250.1"/>
    </source>
</evidence>
<name>A0AAN4Q7D4_PSESF</name>
<evidence type="ECO:0000313" key="2">
    <source>
        <dbReference type="Proteomes" id="UP000248291"/>
    </source>
</evidence>